<dbReference type="PANTHER" id="PTHR31170">
    <property type="entry name" value="BNAC04G53230D PROTEIN"/>
    <property type="match status" value="1"/>
</dbReference>
<keyword evidence="2" id="KW-1185">Reference proteome</keyword>
<comment type="caution">
    <text evidence="1">The sequence shown here is derived from an EMBL/GenBank/DDBJ whole genome shotgun (WGS) entry which is preliminary data.</text>
</comment>
<accession>A0AA39VKV4</accession>
<sequence>MFDSKRDGLRAITLSMGNSRMNYILLLDFLIDTEKDVNLLVEKGKIFDCQGDNAALSNIFNKLGLHVTPSYFGYYEVVEKLKAHYDNCWNHSKATLKRVYFSDPWIGTGTVAAALLLLLTLVETVCSILQVL</sequence>
<proteinExistence type="predicted"/>
<evidence type="ECO:0000313" key="1">
    <source>
        <dbReference type="EMBL" id="KAK0582148.1"/>
    </source>
</evidence>
<dbReference type="Proteomes" id="UP001168877">
    <property type="component" value="Unassembled WGS sequence"/>
</dbReference>
<dbReference type="AlphaFoldDB" id="A0AA39VKV4"/>
<reference evidence="1" key="2">
    <citation type="submission" date="2023-06" db="EMBL/GenBank/DDBJ databases">
        <authorList>
            <person name="Swenson N.G."/>
            <person name="Wegrzyn J.L."/>
            <person name="Mcevoy S.L."/>
        </authorList>
    </citation>
    <scope>NUCLEOTIDE SEQUENCE</scope>
    <source>
        <strain evidence="1">NS2018</strain>
        <tissue evidence="1">Leaf</tissue>
    </source>
</reference>
<protein>
    <submittedName>
        <fullName evidence="1">Uncharacterized protein</fullName>
    </submittedName>
</protein>
<organism evidence="1 2">
    <name type="scientific">Acer saccharum</name>
    <name type="common">Sugar maple</name>
    <dbReference type="NCBI Taxonomy" id="4024"/>
    <lineage>
        <taxon>Eukaryota</taxon>
        <taxon>Viridiplantae</taxon>
        <taxon>Streptophyta</taxon>
        <taxon>Embryophyta</taxon>
        <taxon>Tracheophyta</taxon>
        <taxon>Spermatophyta</taxon>
        <taxon>Magnoliopsida</taxon>
        <taxon>eudicotyledons</taxon>
        <taxon>Gunneridae</taxon>
        <taxon>Pentapetalae</taxon>
        <taxon>rosids</taxon>
        <taxon>malvids</taxon>
        <taxon>Sapindales</taxon>
        <taxon>Sapindaceae</taxon>
        <taxon>Hippocastanoideae</taxon>
        <taxon>Acereae</taxon>
        <taxon>Acer</taxon>
    </lineage>
</organism>
<dbReference type="PANTHER" id="PTHR31170:SF9">
    <property type="entry name" value="PROTEIN, PUTATIVE (DUF247)-RELATED"/>
    <property type="match status" value="1"/>
</dbReference>
<reference evidence="1" key="1">
    <citation type="journal article" date="2022" name="Plant J.">
        <title>Strategies of tolerance reflected in two North American maple genomes.</title>
        <authorList>
            <person name="McEvoy S.L."/>
            <person name="Sezen U.U."/>
            <person name="Trouern-Trend A."/>
            <person name="McMahon S.M."/>
            <person name="Schaberg P.G."/>
            <person name="Yang J."/>
            <person name="Wegrzyn J.L."/>
            <person name="Swenson N.G."/>
        </authorList>
    </citation>
    <scope>NUCLEOTIDE SEQUENCE</scope>
    <source>
        <strain evidence="1">NS2018</strain>
    </source>
</reference>
<gene>
    <name evidence="1" type="ORF">LWI29_022043</name>
</gene>
<dbReference type="InterPro" id="IPR004158">
    <property type="entry name" value="DUF247_pln"/>
</dbReference>
<dbReference type="Pfam" id="PF03140">
    <property type="entry name" value="DUF247"/>
    <property type="match status" value="1"/>
</dbReference>
<name>A0AA39VKV4_ACESA</name>
<evidence type="ECO:0000313" key="2">
    <source>
        <dbReference type="Proteomes" id="UP001168877"/>
    </source>
</evidence>
<dbReference type="EMBL" id="JAUESC010000384">
    <property type="protein sequence ID" value="KAK0582148.1"/>
    <property type="molecule type" value="Genomic_DNA"/>
</dbReference>